<reference evidence="1" key="1">
    <citation type="submission" date="2020-08" db="EMBL/GenBank/DDBJ databases">
        <title>Multicomponent nature underlies the extraordinary mechanical properties of spider dragline silk.</title>
        <authorList>
            <person name="Kono N."/>
            <person name="Nakamura H."/>
            <person name="Mori M."/>
            <person name="Yoshida Y."/>
            <person name="Ohtoshi R."/>
            <person name="Malay A.D."/>
            <person name="Moran D.A.P."/>
            <person name="Tomita M."/>
            <person name="Numata K."/>
            <person name="Arakawa K."/>
        </authorList>
    </citation>
    <scope>NUCLEOTIDE SEQUENCE</scope>
</reference>
<keyword evidence="2" id="KW-1185">Reference proteome</keyword>
<proteinExistence type="predicted"/>
<evidence type="ECO:0000313" key="1">
    <source>
        <dbReference type="EMBL" id="GFU55143.1"/>
    </source>
</evidence>
<accession>A0A8X6R266</accession>
<dbReference type="Proteomes" id="UP000887013">
    <property type="component" value="Unassembled WGS sequence"/>
</dbReference>
<dbReference type="EMBL" id="BMAW01039245">
    <property type="protein sequence ID" value="GFU55143.1"/>
    <property type="molecule type" value="Genomic_DNA"/>
</dbReference>
<name>A0A8X6R266_NEPPI</name>
<dbReference type="AlphaFoldDB" id="A0A8X6R266"/>
<feature type="non-terminal residue" evidence="1">
    <location>
        <position position="29"/>
    </location>
</feature>
<evidence type="ECO:0000313" key="2">
    <source>
        <dbReference type="Proteomes" id="UP000887013"/>
    </source>
</evidence>
<sequence length="29" mass="3320">MDVLWNAESEVKMLIALEDLCERTVGLLK</sequence>
<comment type="caution">
    <text evidence="1">The sequence shown here is derived from an EMBL/GenBank/DDBJ whole genome shotgun (WGS) entry which is preliminary data.</text>
</comment>
<protein>
    <submittedName>
        <fullName evidence="1">Uncharacterized protein</fullName>
    </submittedName>
</protein>
<organism evidence="1 2">
    <name type="scientific">Nephila pilipes</name>
    <name type="common">Giant wood spider</name>
    <name type="synonym">Nephila maculata</name>
    <dbReference type="NCBI Taxonomy" id="299642"/>
    <lineage>
        <taxon>Eukaryota</taxon>
        <taxon>Metazoa</taxon>
        <taxon>Ecdysozoa</taxon>
        <taxon>Arthropoda</taxon>
        <taxon>Chelicerata</taxon>
        <taxon>Arachnida</taxon>
        <taxon>Araneae</taxon>
        <taxon>Araneomorphae</taxon>
        <taxon>Entelegynae</taxon>
        <taxon>Araneoidea</taxon>
        <taxon>Nephilidae</taxon>
        <taxon>Nephila</taxon>
    </lineage>
</organism>
<gene>
    <name evidence="1" type="ORF">NPIL_46001</name>
</gene>